<dbReference type="AlphaFoldDB" id="A0A6M5K874"/>
<name>A0A6M5K874_9ACTN</name>
<dbReference type="InterPro" id="IPR038153">
    <property type="entry name" value="EvaA-like_sf"/>
</dbReference>
<feature type="domain" description="dTDP-4-dehydro-6-deoxy-alpha-D-glucopyranose 2,3-dehydratase" evidence="1">
    <location>
        <begin position="19"/>
        <end position="218"/>
    </location>
</feature>
<feature type="domain" description="dTDP-4-dehydro-6-deoxy-alpha-D-glucopyranose 2,3-dehydratase" evidence="1">
    <location>
        <begin position="240"/>
        <end position="438"/>
    </location>
</feature>
<dbReference type="Pfam" id="PF03559">
    <property type="entry name" value="Hexose_dehydrat"/>
    <property type="match status" value="2"/>
</dbReference>
<proteinExistence type="predicted"/>
<dbReference type="InterPro" id="IPR005212">
    <property type="entry name" value="EvaA-like"/>
</dbReference>
<dbReference type="Gene3D" id="3.90.79.40">
    <property type="entry name" value="EvaA sugar 2,3-dehydratase subunit"/>
    <property type="match status" value="2"/>
</dbReference>
<sequence length="442" mass="49445">MQWRLATSAATLSSRLTPDVHAWYRERVEHAALRVEQVPFSELDGWAFDPSTRDLIHETGRYFSVGGVRVRQSGTATWCQPILYQPDIAILGILAREFDGVLHFLLQAKAEPGNVNKVQLSPTVQATSSNYTRVHGGGIPLYTEYFTQPGRGRVLVDVLQSEQGSWFLHKSNRNVIVEPHEDVQVSGSHRWLTLGQIHALLLRPDLINMDTRTVLSCLPYPDQASAEDDDPDGAPESIASTLEWKRQARRRVAQRTERIPLREVGGWSQGVSTITHHEGRHFDVVGVRVSARGREVGAWSQPLLAPRGTGVVALVVRQVDGDLQALMRVDVRPGYREGAELGPTVQCHPDNRPSRAVDGRADYLPLVLGTEASVLYEQILSEEGGRFLAARNRYLVVEAKVDDPDPDRFRWIPLRELATLVQRGHTVNVEARTLLLCLRSLR</sequence>
<dbReference type="GO" id="GO:0016829">
    <property type="term" value="F:lyase activity"/>
    <property type="evidence" value="ECO:0007669"/>
    <property type="project" value="InterPro"/>
</dbReference>
<accession>A0A6M5K874</accession>
<reference evidence="2" key="1">
    <citation type="submission" date="2020-04" db="EMBL/GenBank/DDBJ databases">
        <title>Discovery, Biosynthesis and Heterologous Production of Loongmycin A, a Potent Anti-Cancer indolocarbazole alkaloid.</title>
        <authorList>
            <person name="Yang C."/>
            <person name="Zhang B."/>
            <person name="Xue W."/>
            <person name="Li W."/>
            <person name="Xu Z."/>
            <person name="Shi J."/>
            <person name="Shen Y."/>
            <person name="Jiao R."/>
            <person name="Tan R."/>
            <person name="Ge H."/>
        </authorList>
    </citation>
    <scope>NUCLEOTIDE SEQUENCE</scope>
    <source>
        <strain evidence="2">NA01583</strain>
    </source>
</reference>
<protein>
    <submittedName>
        <fullName evidence="2">LooS14</fullName>
    </submittedName>
</protein>
<organism evidence="2">
    <name type="scientific">Nocardiopsis flavescens</name>
    <dbReference type="NCBI Taxonomy" id="758803"/>
    <lineage>
        <taxon>Bacteria</taxon>
        <taxon>Bacillati</taxon>
        <taxon>Actinomycetota</taxon>
        <taxon>Actinomycetes</taxon>
        <taxon>Streptosporangiales</taxon>
        <taxon>Nocardiopsidaceae</taxon>
        <taxon>Nocardiopsis</taxon>
    </lineage>
</organism>
<evidence type="ECO:0000313" key="2">
    <source>
        <dbReference type="EMBL" id="QJU69514.1"/>
    </source>
</evidence>
<dbReference type="EMBL" id="MT371051">
    <property type="protein sequence ID" value="QJU69514.1"/>
    <property type="molecule type" value="Genomic_DNA"/>
</dbReference>
<evidence type="ECO:0000259" key="1">
    <source>
        <dbReference type="Pfam" id="PF03559"/>
    </source>
</evidence>